<feature type="transmembrane region" description="Helical" evidence="1">
    <location>
        <begin position="284"/>
        <end position="307"/>
    </location>
</feature>
<dbReference type="PROSITE" id="PS51257">
    <property type="entry name" value="PROKAR_LIPOPROTEIN"/>
    <property type="match status" value="1"/>
</dbReference>
<comment type="caution">
    <text evidence="2">The sequence shown here is derived from an EMBL/GenBank/DDBJ whole genome shotgun (WGS) entry which is preliminary data.</text>
</comment>
<protein>
    <recommendedName>
        <fullName evidence="4">ABC transporter permease</fullName>
    </recommendedName>
</protein>
<feature type="transmembrane region" description="Helical" evidence="1">
    <location>
        <begin position="44"/>
        <end position="70"/>
    </location>
</feature>
<evidence type="ECO:0008006" key="4">
    <source>
        <dbReference type="Google" id="ProtNLM"/>
    </source>
</evidence>
<keyword evidence="1" id="KW-0472">Membrane</keyword>
<feature type="transmembrane region" description="Helical" evidence="1">
    <location>
        <begin position="90"/>
        <end position="118"/>
    </location>
</feature>
<keyword evidence="1" id="KW-0812">Transmembrane</keyword>
<evidence type="ECO:0000256" key="1">
    <source>
        <dbReference type="SAM" id="Phobius"/>
    </source>
</evidence>
<feature type="transmembrane region" description="Helical" evidence="1">
    <location>
        <begin position="237"/>
        <end position="264"/>
    </location>
</feature>
<accession>A0ABU4D0B3</accession>
<keyword evidence="1" id="KW-1133">Transmembrane helix</keyword>
<feature type="transmembrane region" description="Helical" evidence="1">
    <location>
        <begin position="166"/>
        <end position="185"/>
    </location>
</feature>
<feature type="transmembrane region" description="Helical" evidence="1">
    <location>
        <begin position="20"/>
        <end position="38"/>
    </location>
</feature>
<reference evidence="2 3" key="1">
    <citation type="submission" date="2023-10" db="EMBL/GenBank/DDBJ databases">
        <title>Development of a sustainable strategy for remediation of hydrocarbon-contaminated territories based on the waste exchange concept.</title>
        <authorList>
            <person name="Krivoruchko A."/>
        </authorList>
    </citation>
    <scope>NUCLEOTIDE SEQUENCE [LARGE SCALE GENOMIC DNA]</scope>
    <source>
        <strain evidence="2 3">IEGM 1327</strain>
    </source>
</reference>
<keyword evidence="3" id="KW-1185">Reference proteome</keyword>
<feature type="transmembrane region" description="Helical" evidence="1">
    <location>
        <begin position="209"/>
        <end position="230"/>
    </location>
</feature>
<proteinExistence type="predicted"/>
<feature type="transmembrane region" description="Helical" evidence="1">
    <location>
        <begin position="314"/>
        <end position="334"/>
    </location>
</feature>
<evidence type="ECO:0000313" key="3">
    <source>
        <dbReference type="Proteomes" id="UP001186104"/>
    </source>
</evidence>
<name>A0ABU4D0B3_9NOCA</name>
<dbReference type="Proteomes" id="UP001186104">
    <property type="component" value="Unassembled WGS sequence"/>
</dbReference>
<dbReference type="RefSeq" id="WP_269596166.1">
    <property type="nucleotide sequence ID" value="NZ_JAWLKF010000004.1"/>
</dbReference>
<evidence type="ECO:0000313" key="2">
    <source>
        <dbReference type="EMBL" id="MDV6303155.1"/>
    </source>
</evidence>
<dbReference type="EMBL" id="JAWLKF010000004">
    <property type="protein sequence ID" value="MDV6303155.1"/>
    <property type="molecule type" value="Genomic_DNA"/>
</dbReference>
<sequence length="355" mass="37412">MRITLYRRQFRGGQAVVKSVFGLLGLVFAVLACVLSARSGASQVLVGGTVSLGLTLIGLSWVLFPVLSGISDDNIQPRHFQMLSVKPSRLARALLATSAYGMLVPLTAIATASIPIYAVSRSLAALPLALVAWPATVVLFVTLSRVVTVAMSQPLLTDSIPFTAEWGAWMVIYMAMGAGSNLYGLDGGSMWHLVMIPQALRDDVRGRQIAWLMVAAPFAIVSTTVVRVFGDLGLDRLAVPISVTLSMLGVSAGLIVVISVRAAYPVPEPTKAFSLNTRGSFNGGSFALILLSMVVLGVSVVPGLLLALLLPGAFAYLSVPVAAAIGWLGIWWGARMAVGTLVGDSDKILHEVISR</sequence>
<feature type="transmembrane region" description="Helical" evidence="1">
    <location>
        <begin position="124"/>
        <end position="146"/>
    </location>
</feature>
<gene>
    <name evidence="2" type="ORF">R3P93_11360</name>
</gene>
<organism evidence="2 3">
    <name type="scientific">Rhodococcus cerastii</name>
    <dbReference type="NCBI Taxonomy" id="908616"/>
    <lineage>
        <taxon>Bacteria</taxon>
        <taxon>Bacillati</taxon>
        <taxon>Actinomycetota</taxon>
        <taxon>Actinomycetes</taxon>
        <taxon>Mycobacteriales</taxon>
        <taxon>Nocardiaceae</taxon>
        <taxon>Rhodococcus</taxon>
    </lineage>
</organism>